<gene>
    <name evidence="7" type="ORF">A5636_09785</name>
</gene>
<evidence type="ECO:0000256" key="1">
    <source>
        <dbReference type="ARBA" id="ARBA00022475"/>
    </source>
</evidence>
<evidence type="ECO:0008006" key="9">
    <source>
        <dbReference type="Google" id="ProtNLM"/>
    </source>
</evidence>
<evidence type="ECO:0000313" key="7">
    <source>
        <dbReference type="EMBL" id="OBK13370.1"/>
    </source>
</evidence>
<dbReference type="Proteomes" id="UP000093629">
    <property type="component" value="Unassembled WGS sequence"/>
</dbReference>
<keyword evidence="1" id="KW-1003">Cell membrane</keyword>
<keyword evidence="3" id="KW-0472">Membrane</keyword>
<reference evidence="7 8" key="1">
    <citation type="submission" date="2016-06" db="EMBL/GenBank/DDBJ databases">
        <authorList>
            <person name="Kjaerup R.B."/>
            <person name="Dalgaard T.S."/>
            <person name="Juul-Madsen H.R."/>
        </authorList>
    </citation>
    <scope>NUCLEOTIDE SEQUENCE [LARGE SCALE GENOMIC DNA]</scope>
    <source>
        <strain evidence="7 8">1245139.5</strain>
    </source>
</reference>
<evidence type="ECO:0000256" key="5">
    <source>
        <dbReference type="ARBA" id="ARBA00023288"/>
    </source>
</evidence>
<name>A0A1A3MWC2_MYCAS</name>
<comment type="caution">
    <text evidence="7">The sequence shown here is derived from an EMBL/GenBank/DDBJ whole genome shotgun (WGS) entry which is preliminary data.</text>
</comment>
<dbReference type="EMBL" id="LZLQ01000118">
    <property type="protein sequence ID" value="OBK13370.1"/>
    <property type="molecule type" value="Genomic_DNA"/>
</dbReference>
<dbReference type="InterPro" id="IPR025971">
    <property type="entry name" value="LppP/LprE"/>
</dbReference>
<organism evidence="7 8">
    <name type="scientific">Mycobacterium asiaticum</name>
    <dbReference type="NCBI Taxonomy" id="1790"/>
    <lineage>
        <taxon>Bacteria</taxon>
        <taxon>Bacillati</taxon>
        <taxon>Actinomycetota</taxon>
        <taxon>Actinomycetes</taxon>
        <taxon>Mycobacteriales</taxon>
        <taxon>Mycobacteriaceae</taxon>
        <taxon>Mycobacterium</taxon>
    </lineage>
</organism>
<keyword evidence="8" id="KW-1185">Reference proteome</keyword>
<proteinExistence type="predicted"/>
<evidence type="ECO:0000256" key="6">
    <source>
        <dbReference type="SAM" id="SignalP"/>
    </source>
</evidence>
<feature type="chain" id="PRO_5008326625" description="LppP/LprE family lipoprotein" evidence="6">
    <location>
        <begin position="26"/>
        <end position="164"/>
    </location>
</feature>
<dbReference type="AlphaFoldDB" id="A0A1A3MWC2"/>
<dbReference type="Pfam" id="PF14041">
    <property type="entry name" value="Lipoprotein_21"/>
    <property type="match status" value="1"/>
</dbReference>
<keyword evidence="5" id="KW-0449">Lipoprotein</keyword>
<dbReference type="RefSeq" id="WP_065160017.1">
    <property type="nucleotide sequence ID" value="NZ_LZLQ01000118.1"/>
</dbReference>
<feature type="signal peptide" evidence="6">
    <location>
        <begin position="1"/>
        <end position="25"/>
    </location>
</feature>
<keyword evidence="2 6" id="KW-0732">Signal</keyword>
<evidence type="ECO:0000256" key="2">
    <source>
        <dbReference type="ARBA" id="ARBA00022729"/>
    </source>
</evidence>
<evidence type="ECO:0000256" key="3">
    <source>
        <dbReference type="ARBA" id="ARBA00023136"/>
    </source>
</evidence>
<protein>
    <recommendedName>
        <fullName evidence="9">LppP/LprE family lipoprotein</fullName>
    </recommendedName>
</protein>
<accession>A0A1A3MWC2</accession>
<evidence type="ECO:0000313" key="8">
    <source>
        <dbReference type="Proteomes" id="UP000093629"/>
    </source>
</evidence>
<sequence>MRVVVLAALVAVLCALSPLTAPAHAEPTTTCGVNLAAPEIQAAIKQIPAIPQNGQWDLNTHSFDPSSNYNPCTTLSTVIITVVGATGSSPDLALLFHKGSFVGVATSKAYPFTSLNKAKTTDDTVALDYKDGREVCTACPGPTTTVRYQWQGSQPAMLDPAPAW</sequence>
<evidence type="ECO:0000256" key="4">
    <source>
        <dbReference type="ARBA" id="ARBA00023139"/>
    </source>
</evidence>
<dbReference type="OrthoDB" id="3254867at2"/>
<keyword evidence="4" id="KW-0564">Palmitate</keyword>